<organism evidence="1 2">
    <name type="scientific">Gracilibacillus dipsosauri</name>
    <dbReference type="NCBI Taxonomy" id="178340"/>
    <lineage>
        <taxon>Bacteria</taxon>
        <taxon>Bacillati</taxon>
        <taxon>Bacillota</taxon>
        <taxon>Bacilli</taxon>
        <taxon>Bacillales</taxon>
        <taxon>Bacillaceae</taxon>
        <taxon>Gracilibacillus</taxon>
    </lineage>
</organism>
<dbReference type="InterPro" id="IPR058532">
    <property type="entry name" value="YjbR/MT2646/Rv2570-like"/>
</dbReference>
<accession>A0A317KXD0</accession>
<dbReference type="InterPro" id="IPR007351">
    <property type="entry name" value="YjbR"/>
</dbReference>
<reference evidence="1 2" key="1">
    <citation type="submission" date="2018-05" db="EMBL/GenBank/DDBJ databases">
        <title>Genomic analysis of Gracilibacillus dipsosauri DD1 reveals novel features of a salt-tolerant amylase.</title>
        <authorList>
            <person name="Deutch C.E."/>
            <person name="Yang S."/>
        </authorList>
    </citation>
    <scope>NUCLEOTIDE SEQUENCE [LARGE SCALE GENOMIC DNA]</scope>
    <source>
        <strain evidence="1 2">DD1</strain>
    </source>
</reference>
<dbReference type="Gene3D" id="3.90.1150.30">
    <property type="match status" value="1"/>
</dbReference>
<dbReference type="EMBL" id="QGTD01000009">
    <property type="protein sequence ID" value="PWU68171.1"/>
    <property type="molecule type" value="Genomic_DNA"/>
</dbReference>
<evidence type="ECO:0008006" key="3">
    <source>
        <dbReference type="Google" id="ProtNLM"/>
    </source>
</evidence>
<name>A0A317KXD0_9BACI</name>
<dbReference type="InterPro" id="IPR038056">
    <property type="entry name" value="YjbR-like_sf"/>
</dbReference>
<evidence type="ECO:0000313" key="1">
    <source>
        <dbReference type="EMBL" id="PWU68171.1"/>
    </source>
</evidence>
<evidence type="ECO:0000313" key="2">
    <source>
        <dbReference type="Proteomes" id="UP000245624"/>
    </source>
</evidence>
<keyword evidence="2" id="KW-1185">Reference proteome</keyword>
<comment type="caution">
    <text evidence="1">The sequence shown here is derived from an EMBL/GenBank/DDBJ whole genome shotgun (WGS) entry which is preliminary data.</text>
</comment>
<dbReference type="SUPFAM" id="SSF142906">
    <property type="entry name" value="YjbR-like"/>
    <property type="match status" value="1"/>
</dbReference>
<dbReference type="PANTHER" id="PTHR35145">
    <property type="entry name" value="CYTOPLASMIC PROTEIN-RELATED"/>
    <property type="match status" value="1"/>
</dbReference>
<proteinExistence type="predicted"/>
<gene>
    <name evidence="1" type="ORF">DLJ74_12125</name>
</gene>
<dbReference type="RefSeq" id="WP_054787523.1">
    <property type="nucleotide sequence ID" value="NZ_QGTD01000009.1"/>
</dbReference>
<dbReference type="OrthoDB" id="9789813at2"/>
<dbReference type="Pfam" id="PF04237">
    <property type="entry name" value="YjbR"/>
    <property type="match status" value="1"/>
</dbReference>
<dbReference type="Proteomes" id="UP000245624">
    <property type="component" value="Unassembled WGS sequence"/>
</dbReference>
<protein>
    <recommendedName>
        <fullName evidence="3">MmcQ family protein</fullName>
    </recommendedName>
</protein>
<dbReference type="PANTHER" id="PTHR35145:SF1">
    <property type="entry name" value="CYTOPLASMIC PROTEIN"/>
    <property type="match status" value="1"/>
</dbReference>
<sequence>MLTREDIFKHVEANYGTLPDYPFSKFPNYAVLRHISDGKWYGLVMNVLPEKLGLDGNDGVDILNLKCPPELNDILRNGKDILPAYHMNKEHWITLVLERADPKGEIYKLIEQSFYLTKES</sequence>
<dbReference type="AlphaFoldDB" id="A0A317KXD0"/>